<accession>A0A183EF32</accession>
<protein>
    <submittedName>
        <fullName evidence="1">DUF1989 domain-containing protein</fullName>
    </submittedName>
</protein>
<reference evidence="1" key="1">
    <citation type="submission" date="2016-06" db="UniProtKB">
        <authorList>
            <consortium name="WormBaseParasite"/>
        </authorList>
    </citation>
    <scope>IDENTIFICATION</scope>
</reference>
<evidence type="ECO:0000313" key="1">
    <source>
        <dbReference type="WBParaSite" id="GPUH_0001959801-mRNA-1"/>
    </source>
</evidence>
<dbReference type="WBParaSite" id="GPUH_0001959801-mRNA-1">
    <property type="protein sequence ID" value="GPUH_0001959801-mRNA-1"/>
    <property type="gene ID" value="GPUH_0001959801"/>
</dbReference>
<organism evidence="1">
    <name type="scientific">Gongylonema pulchrum</name>
    <dbReference type="NCBI Taxonomy" id="637853"/>
    <lineage>
        <taxon>Eukaryota</taxon>
        <taxon>Metazoa</taxon>
        <taxon>Ecdysozoa</taxon>
        <taxon>Nematoda</taxon>
        <taxon>Chromadorea</taxon>
        <taxon>Rhabditida</taxon>
        <taxon>Spirurina</taxon>
        <taxon>Spiruromorpha</taxon>
        <taxon>Spiruroidea</taxon>
        <taxon>Gongylonematidae</taxon>
        <taxon>Gongylonema</taxon>
    </lineage>
</organism>
<name>A0A183EF32_9BILA</name>
<dbReference type="AlphaFoldDB" id="A0A183EF32"/>
<sequence>LKKTRSNGSDFGSSYLREKGAIFAKKLIKIIEKNQKILYSAHRITRVSSCFAYWHYGHGETYGINVVSADDCDRFCKLIKDGCCLEEWNPREVARCCTASQSSMPTTIAAHIMKIFEVDKGIIKSRTGPFAECIIKITQNGALVRLNGKDFSLNLFFVKSGGQMFFSSEFPDIFRCLGKVQMQLHFNEHKPMEYFLLLNEAIYTILLD</sequence>
<proteinExistence type="predicted"/>